<dbReference type="GO" id="GO:0043161">
    <property type="term" value="P:proteasome-mediated ubiquitin-dependent protein catabolic process"/>
    <property type="evidence" value="ECO:0007669"/>
    <property type="project" value="InterPro"/>
</dbReference>
<dbReference type="PROSITE" id="PS51867">
    <property type="entry name" value="ZF_RING_GID"/>
    <property type="match status" value="1"/>
</dbReference>
<keyword evidence="10" id="KW-1185">Reference proteome</keyword>
<dbReference type="InterPro" id="IPR045098">
    <property type="entry name" value="Fyv10_fam"/>
</dbReference>
<dbReference type="Pfam" id="PF10607">
    <property type="entry name" value="CTLH"/>
    <property type="match status" value="1"/>
</dbReference>
<evidence type="ECO:0000313" key="10">
    <source>
        <dbReference type="Proteomes" id="UP000694569"/>
    </source>
</evidence>
<dbReference type="GO" id="GO:0005737">
    <property type="term" value="C:cytoplasm"/>
    <property type="evidence" value="ECO:0007669"/>
    <property type="project" value="UniProtKB-SubCell"/>
</dbReference>
<keyword evidence="4 6" id="KW-0863">Zinc-finger</keyword>
<dbReference type="PANTHER" id="PTHR12170">
    <property type="entry name" value="MACROPHAGE ERYTHROBLAST ATTACHER-RELATED"/>
    <property type="match status" value="1"/>
</dbReference>
<evidence type="ECO:0000259" key="8">
    <source>
        <dbReference type="PROSITE" id="PS51867"/>
    </source>
</evidence>
<dbReference type="SMART" id="SM00757">
    <property type="entry name" value="CRA"/>
    <property type="match status" value="1"/>
</dbReference>
<dbReference type="GO" id="GO:0008270">
    <property type="term" value="F:zinc ion binding"/>
    <property type="evidence" value="ECO:0007669"/>
    <property type="project" value="UniProtKB-KW"/>
</dbReference>
<evidence type="ECO:0000256" key="3">
    <source>
        <dbReference type="ARBA" id="ARBA00022723"/>
    </source>
</evidence>
<evidence type="ECO:0000256" key="2">
    <source>
        <dbReference type="ARBA" id="ARBA00022490"/>
    </source>
</evidence>
<protein>
    <submittedName>
        <fullName evidence="9">Macrophage erythroblast attacher, E3 ubiquitin ligase</fullName>
    </submittedName>
</protein>
<evidence type="ECO:0000313" key="9">
    <source>
        <dbReference type="Ensembl" id="ENSLLEP00000005736.1"/>
    </source>
</evidence>
<dbReference type="SMART" id="SM00668">
    <property type="entry name" value="CTLH"/>
    <property type="match status" value="1"/>
</dbReference>
<evidence type="ECO:0000256" key="4">
    <source>
        <dbReference type="ARBA" id="ARBA00022771"/>
    </source>
</evidence>
<feature type="zinc finger region" description="RING-Gid-type" evidence="6">
    <location>
        <begin position="246"/>
        <end position="313"/>
    </location>
</feature>
<keyword evidence="5" id="KW-0862">Zinc</keyword>
<dbReference type="Ensembl" id="ENSLLET00000005980.1">
    <property type="protein sequence ID" value="ENSLLEP00000005736.1"/>
    <property type="gene ID" value="ENSLLEG00000003566.1"/>
</dbReference>
<reference evidence="9" key="1">
    <citation type="submission" date="2025-08" db="UniProtKB">
        <authorList>
            <consortium name="Ensembl"/>
        </authorList>
    </citation>
    <scope>IDENTIFICATION</scope>
</reference>
<reference evidence="9" key="2">
    <citation type="submission" date="2025-09" db="UniProtKB">
        <authorList>
            <consortium name="Ensembl"/>
        </authorList>
    </citation>
    <scope>IDENTIFICATION</scope>
</reference>
<feature type="domain" description="RING-Gid-type" evidence="8">
    <location>
        <begin position="246"/>
        <end position="313"/>
    </location>
</feature>
<keyword evidence="3" id="KW-0479">Metal-binding</keyword>
<accession>A0A8C5LXZ6</accession>
<dbReference type="SUPFAM" id="SSF57850">
    <property type="entry name" value="RING/U-box"/>
    <property type="match status" value="1"/>
</dbReference>
<dbReference type="GeneTree" id="ENSGT00940000153203"/>
<dbReference type="AlphaFoldDB" id="A0A8C5LXZ6"/>
<dbReference type="GO" id="GO:0061630">
    <property type="term" value="F:ubiquitin protein ligase activity"/>
    <property type="evidence" value="ECO:0007669"/>
    <property type="project" value="InterPro"/>
</dbReference>
<sequence length="328" mass="37518">MAVQESAAQLSMALKVQEYPTLKVPYETLNKRFRAAQKNIDRETSHVTMVVAELEKTLSSCPAVDSVVCLLDGVVEKLSVLKRKDLVNIEMFLTAKEVEESLERQETMTCLAWCHDNKSRLRKMKSCLEFSLRIQEFIELIRQNKRLDAVRHARKHFSQAEGSQLDEVRQVMGMLAFPSDTHISPYKDLLDPARWRMLIQQFRYDNYRLHQLGNNSVFTITLQAGLSAIKTPQCYKEDGTSKNPDCPVCSKSLNKLAQPLPMAHCANSRLVCKISGDVMNENNPPMMLPNGYVYGYNSLLSIRQDDKVICPRTKEVFNFSQAEKVYIM</sequence>
<dbReference type="Proteomes" id="UP000694569">
    <property type="component" value="Unplaced"/>
</dbReference>
<organism evidence="9 10">
    <name type="scientific">Leptobrachium leishanense</name>
    <name type="common">Leishan spiny toad</name>
    <dbReference type="NCBI Taxonomy" id="445787"/>
    <lineage>
        <taxon>Eukaryota</taxon>
        <taxon>Metazoa</taxon>
        <taxon>Chordata</taxon>
        <taxon>Craniata</taxon>
        <taxon>Vertebrata</taxon>
        <taxon>Euteleostomi</taxon>
        <taxon>Amphibia</taxon>
        <taxon>Batrachia</taxon>
        <taxon>Anura</taxon>
        <taxon>Pelobatoidea</taxon>
        <taxon>Megophryidae</taxon>
        <taxon>Leptobrachium</taxon>
    </lineage>
</organism>
<dbReference type="InterPro" id="IPR006595">
    <property type="entry name" value="CTLH_C"/>
</dbReference>
<dbReference type="CDD" id="cd16659">
    <property type="entry name" value="RING-Ubox_Emp"/>
    <property type="match status" value="1"/>
</dbReference>
<dbReference type="PANTHER" id="PTHR12170:SF2">
    <property type="entry name" value="E3 UBIQUITIN-PROTEIN TRANSFERASE MAEA"/>
    <property type="match status" value="1"/>
</dbReference>
<evidence type="ECO:0000256" key="6">
    <source>
        <dbReference type="PROSITE-ProRule" id="PRU01215"/>
    </source>
</evidence>
<gene>
    <name evidence="9" type="primary">MAEA</name>
</gene>
<evidence type="ECO:0000256" key="1">
    <source>
        <dbReference type="ARBA" id="ARBA00004496"/>
    </source>
</evidence>
<feature type="domain" description="CTLH" evidence="7">
    <location>
        <begin position="91"/>
        <end position="148"/>
    </location>
</feature>
<dbReference type="GO" id="GO:0005634">
    <property type="term" value="C:nucleus"/>
    <property type="evidence" value="ECO:0007669"/>
    <property type="project" value="TreeGrafter"/>
</dbReference>
<name>A0A8C5LXZ6_9ANUR</name>
<keyword evidence="2" id="KW-0963">Cytoplasm</keyword>
<dbReference type="InterPro" id="IPR044063">
    <property type="entry name" value="ZF_RING_GID"/>
</dbReference>
<dbReference type="OrthoDB" id="1933455at2759"/>
<dbReference type="GO" id="GO:0034657">
    <property type="term" value="C:GID complex"/>
    <property type="evidence" value="ECO:0007669"/>
    <property type="project" value="TreeGrafter"/>
</dbReference>
<dbReference type="InterPro" id="IPR024964">
    <property type="entry name" value="CTLH/CRA"/>
</dbReference>
<evidence type="ECO:0000256" key="5">
    <source>
        <dbReference type="ARBA" id="ARBA00022833"/>
    </source>
</evidence>
<proteinExistence type="predicted"/>
<dbReference type="InterPro" id="IPR013144">
    <property type="entry name" value="CRA_dom"/>
</dbReference>
<dbReference type="PROSITE" id="PS50897">
    <property type="entry name" value="CTLH"/>
    <property type="match status" value="1"/>
</dbReference>
<evidence type="ECO:0000259" key="7">
    <source>
        <dbReference type="PROSITE" id="PS50897"/>
    </source>
</evidence>
<comment type="subcellular location">
    <subcellularLocation>
        <location evidence="1">Cytoplasm</location>
    </subcellularLocation>
</comment>